<reference evidence="3 4" key="1">
    <citation type="submission" date="2017-09" db="EMBL/GenBank/DDBJ databases">
        <title>Large-scale bioinformatics analysis of Bacillus genomes uncovers conserved roles of natural products in bacterial physiology.</title>
        <authorList>
            <consortium name="Agbiome Team Llc"/>
            <person name="Bleich R.M."/>
            <person name="Grubbs K.J."/>
            <person name="Santa Maria K.C."/>
            <person name="Allen S.E."/>
            <person name="Farag S."/>
            <person name="Shank E.A."/>
            <person name="Bowers A."/>
        </authorList>
    </citation>
    <scope>NUCLEOTIDE SEQUENCE [LARGE SCALE GENOMIC DNA]</scope>
    <source>
        <strain evidence="3 4">AFS085496</strain>
    </source>
</reference>
<feature type="coiled-coil region" evidence="1">
    <location>
        <begin position="180"/>
        <end position="230"/>
    </location>
</feature>
<comment type="caution">
    <text evidence="3">The sequence shown here is derived from an EMBL/GenBank/DDBJ whole genome shotgun (WGS) entry which is preliminary data.</text>
</comment>
<organism evidence="3 4">
    <name type="scientific">Bacillus thuringiensis</name>
    <dbReference type="NCBI Taxonomy" id="1428"/>
    <lineage>
        <taxon>Bacteria</taxon>
        <taxon>Bacillati</taxon>
        <taxon>Bacillota</taxon>
        <taxon>Bacilli</taxon>
        <taxon>Bacillales</taxon>
        <taxon>Bacillaceae</taxon>
        <taxon>Bacillus</taxon>
        <taxon>Bacillus cereus group</taxon>
    </lineage>
</organism>
<evidence type="ECO:0000256" key="2">
    <source>
        <dbReference type="SAM" id="MobiDB-lite"/>
    </source>
</evidence>
<keyword evidence="1" id="KW-0175">Coiled coil</keyword>
<dbReference type="Proteomes" id="UP000224003">
    <property type="component" value="Unassembled WGS sequence"/>
</dbReference>
<dbReference type="PANTHER" id="PTHR41302">
    <property type="entry name" value="PRESPORE-SPECIFIC TRANSCRIPTIONAL REGULATOR RSFA-RELATED"/>
    <property type="match status" value="1"/>
</dbReference>
<dbReference type="AlphaFoldDB" id="A0A9X6WNL3"/>
<sequence>MTNKKQRSDGWTQEMDETLAETVLSTLREGKTMKDAFSIIGDKFNKTEAAVQFRWNSEVKKSYEDAVKLAKKYRESIKKSAKKEKKATEQATKKEKRTGVGKVDRKVEKPIQVTQQETTPPVAIEENSITPTLSETTSIAAPVDKDILDLYDTDFLKMVTNHIGKFNSLIEKVQYLQQQLSVKEVELSEATSQIELLTQKEANSEELQQLRKENEKLKQINGRLNNDLQEFTMLATAIRRLENPKDLEETDAS</sequence>
<dbReference type="PANTHER" id="PTHR41302:SF2">
    <property type="entry name" value="PRESPORE SPECIFIC TRANSCRIPTIONAL ACTIVATOR RSFA"/>
    <property type="match status" value="1"/>
</dbReference>
<feature type="region of interest" description="Disordered" evidence="2">
    <location>
        <begin position="78"/>
        <end position="103"/>
    </location>
</feature>
<accession>A0A9X6WNL3</accession>
<protein>
    <recommendedName>
        <fullName evidence="5">RsfA family transcriptional regulator</fullName>
    </recommendedName>
</protein>
<dbReference type="EMBL" id="NUVX01000030">
    <property type="protein sequence ID" value="PFJ38836.1"/>
    <property type="molecule type" value="Genomic_DNA"/>
</dbReference>
<evidence type="ECO:0008006" key="5">
    <source>
        <dbReference type="Google" id="ProtNLM"/>
    </source>
</evidence>
<evidence type="ECO:0000313" key="4">
    <source>
        <dbReference type="Proteomes" id="UP000224003"/>
    </source>
</evidence>
<proteinExistence type="predicted"/>
<name>A0A9X6WNL3_BACTU</name>
<gene>
    <name evidence="3" type="ORF">COJ15_17315</name>
</gene>
<dbReference type="InterPro" id="IPR014243">
    <property type="entry name" value="RsfA-like"/>
</dbReference>
<evidence type="ECO:0000256" key="1">
    <source>
        <dbReference type="SAM" id="Coils"/>
    </source>
</evidence>
<dbReference type="RefSeq" id="WP_098006454.1">
    <property type="nucleotide sequence ID" value="NZ_NUVX01000030.1"/>
</dbReference>
<evidence type="ECO:0000313" key="3">
    <source>
        <dbReference type="EMBL" id="PFJ38836.1"/>
    </source>
</evidence>